<feature type="compositionally biased region" description="Basic and acidic residues" evidence="1">
    <location>
        <begin position="462"/>
        <end position="475"/>
    </location>
</feature>
<name>A0ABW5BMY6_9PROT</name>
<feature type="compositionally biased region" description="Basic and acidic residues" evidence="1">
    <location>
        <begin position="440"/>
        <end position="454"/>
    </location>
</feature>
<feature type="transmembrane region" description="Helical" evidence="2">
    <location>
        <begin position="20"/>
        <end position="42"/>
    </location>
</feature>
<comment type="caution">
    <text evidence="3">The sequence shown here is derived from an EMBL/GenBank/DDBJ whole genome shotgun (WGS) entry which is preliminary data.</text>
</comment>
<evidence type="ECO:0000313" key="4">
    <source>
        <dbReference type="Proteomes" id="UP001597294"/>
    </source>
</evidence>
<evidence type="ECO:0000256" key="1">
    <source>
        <dbReference type="SAM" id="MobiDB-lite"/>
    </source>
</evidence>
<sequence>MKDTGRKANKKLKQSFAQRLSNYLLAGVLITAPVTITLWLAWKAVTFVDNQVTPLIPANWNPEHYLPFGVPGLGLVVILVGLTLIGFLTAGYIGRLLMRTSEGIVKRLPVVRGVYSWTKQVFETVLSKNSSAFNEVVLVEYPHKGCWAVGFITGRTKGEVQSVTDKTVINVFVPATPNPTTGFLLFIPEQDVHSLDMTVEEGIKLVISAGILSPSEIKRLTREEKEKKAVEEEQASHKPSLLMRLRNYFFAGMLVTAPIGLTFWLAWEIIILIDNWVRPYIPLKWNPESYLPFAIPGIGLFIIFLSLTLIGFLTAGIVGKTLLRISERLLDQMPVIRTVYSAVKQIIETIFQKHSNAFSEVVLFQYPRPGSWALGFYTGESNRLIKDISQDESINIFLPTTPNPTSGFLLFVPKRETRTLSMTVEEGIKMVVSGGIVTPEDHRIDHEDDIEVQKPFESAEDTDPKNSEIDQKEAS</sequence>
<feature type="region of interest" description="Disordered" evidence="1">
    <location>
        <begin position="440"/>
        <end position="475"/>
    </location>
</feature>
<feature type="transmembrane region" description="Helical" evidence="2">
    <location>
        <begin position="248"/>
        <end position="273"/>
    </location>
</feature>
<dbReference type="RefSeq" id="WP_380254186.1">
    <property type="nucleotide sequence ID" value="NZ_JBHUII010000011.1"/>
</dbReference>
<keyword evidence="2" id="KW-1133">Transmembrane helix</keyword>
<keyword evidence="4" id="KW-1185">Reference proteome</keyword>
<keyword evidence="2" id="KW-0472">Membrane</keyword>
<dbReference type="Pfam" id="PF04367">
    <property type="entry name" value="DUF502"/>
    <property type="match status" value="2"/>
</dbReference>
<accession>A0ABW5BMY6</accession>
<organism evidence="3 4">
    <name type="scientific">Kiloniella antarctica</name>
    <dbReference type="NCBI Taxonomy" id="1550907"/>
    <lineage>
        <taxon>Bacteria</taxon>
        <taxon>Pseudomonadati</taxon>
        <taxon>Pseudomonadota</taxon>
        <taxon>Alphaproteobacteria</taxon>
        <taxon>Rhodospirillales</taxon>
        <taxon>Kiloniellaceae</taxon>
        <taxon>Kiloniella</taxon>
    </lineage>
</organism>
<protein>
    <submittedName>
        <fullName evidence="3">DUF502 domain-containing protein</fullName>
    </submittedName>
</protein>
<reference evidence="4" key="1">
    <citation type="journal article" date="2019" name="Int. J. Syst. Evol. Microbiol.">
        <title>The Global Catalogue of Microorganisms (GCM) 10K type strain sequencing project: providing services to taxonomists for standard genome sequencing and annotation.</title>
        <authorList>
            <consortium name="The Broad Institute Genomics Platform"/>
            <consortium name="The Broad Institute Genome Sequencing Center for Infectious Disease"/>
            <person name="Wu L."/>
            <person name="Ma J."/>
        </authorList>
    </citation>
    <scope>NUCLEOTIDE SEQUENCE [LARGE SCALE GENOMIC DNA]</scope>
    <source>
        <strain evidence="4">CGMCC 4.7192</strain>
    </source>
</reference>
<dbReference type="InterPro" id="IPR007462">
    <property type="entry name" value="COV1-like"/>
</dbReference>
<keyword evidence="2" id="KW-0812">Transmembrane</keyword>
<feature type="transmembrane region" description="Helical" evidence="2">
    <location>
        <begin position="73"/>
        <end position="97"/>
    </location>
</feature>
<evidence type="ECO:0000313" key="3">
    <source>
        <dbReference type="EMBL" id="MFD2207503.1"/>
    </source>
</evidence>
<gene>
    <name evidence="3" type="ORF">ACFSKO_17940</name>
</gene>
<dbReference type="EMBL" id="JBHUII010000011">
    <property type="protein sequence ID" value="MFD2207503.1"/>
    <property type="molecule type" value="Genomic_DNA"/>
</dbReference>
<proteinExistence type="predicted"/>
<feature type="transmembrane region" description="Helical" evidence="2">
    <location>
        <begin position="293"/>
        <end position="318"/>
    </location>
</feature>
<dbReference type="PANTHER" id="PTHR31876:SF26">
    <property type="entry name" value="PROTEIN LIKE COV 2"/>
    <property type="match status" value="1"/>
</dbReference>
<dbReference type="PANTHER" id="PTHR31876">
    <property type="entry name" value="COV-LIKE PROTEIN 1"/>
    <property type="match status" value="1"/>
</dbReference>
<dbReference type="Proteomes" id="UP001597294">
    <property type="component" value="Unassembled WGS sequence"/>
</dbReference>
<evidence type="ECO:0000256" key="2">
    <source>
        <dbReference type="SAM" id="Phobius"/>
    </source>
</evidence>